<keyword evidence="2" id="KW-1133">Transmembrane helix</keyword>
<dbReference type="RefSeq" id="WP_390313877.1">
    <property type="nucleotide sequence ID" value="NZ_JBHSPB010000001.1"/>
</dbReference>
<name>A0ABW0YQR0_9ACTN</name>
<dbReference type="EMBL" id="JBHSPB010000001">
    <property type="protein sequence ID" value="MFC5718886.1"/>
    <property type="molecule type" value="Genomic_DNA"/>
</dbReference>
<protein>
    <submittedName>
        <fullName evidence="4">DUF6542 domain-containing protein</fullName>
    </submittedName>
</protein>
<keyword evidence="2" id="KW-0472">Membrane</keyword>
<feature type="compositionally biased region" description="Pro residues" evidence="1">
    <location>
        <begin position="19"/>
        <end position="31"/>
    </location>
</feature>
<proteinExistence type="predicted"/>
<dbReference type="InterPro" id="IPR046672">
    <property type="entry name" value="DUF6542"/>
</dbReference>
<feature type="transmembrane region" description="Helical" evidence="2">
    <location>
        <begin position="113"/>
        <end position="131"/>
    </location>
</feature>
<evidence type="ECO:0000256" key="2">
    <source>
        <dbReference type="SAM" id="Phobius"/>
    </source>
</evidence>
<feature type="transmembrane region" description="Helical" evidence="2">
    <location>
        <begin position="62"/>
        <end position="81"/>
    </location>
</feature>
<evidence type="ECO:0000313" key="5">
    <source>
        <dbReference type="Proteomes" id="UP001596083"/>
    </source>
</evidence>
<comment type="caution">
    <text evidence="4">The sequence shown here is derived from an EMBL/GenBank/DDBJ whole genome shotgun (WGS) entry which is preliminary data.</text>
</comment>
<keyword evidence="2" id="KW-0812">Transmembrane</keyword>
<organism evidence="4 5">
    <name type="scientific">Streptomyces gamaensis</name>
    <dbReference type="NCBI Taxonomy" id="1763542"/>
    <lineage>
        <taxon>Bacteria</taxon>
        <taxon>Bacillati</taxon>
        <taxon>Actinomycetota</taxon>
        <taxon>Actinomycetes</taxon>
        <taxon>Kitasatosporales</taxon>
        <taxon>Streptomycetaceae</taxon>
        <taxon>Streptomyces</taxon>
    </lineage>
</organism>
<feature type="transmembrane region" description="Helical" evidence="2">
    <location>
        <begin position="143"/>
        <end position="169"/>
    </location>
</feature>
<sequence length="206" mass="21490">MEQPSTRIPQRKARRAAPVPRPAAPVGPPGPAGGGAAVHRARSGAAVPPLRRALDRLPRPRLTGLGSGLLATVGMLAAGAADASLFGASPGFYGVCFVVCCAVCALWVRPADLVTAPVAAPIAFAVGAVPLDEGAPGFGGQVMGLVTVLALHAGWLYAGTLLAALLAFVRRIVVLRVRRRERQRRRPSRPPRSPRCSPVEQARSRR</sequence>
<evidence type="ECO:0000259" key="3">
    <source>
        <dbReference type="Pfam" id="PF20177"/>
    </source>
</evidence>
<dbReference type="Pfam" id="PF20177">
    <property type="entry name" value="DUF6542"/>
    <property type="match status" value="1"/>
</dbReference>
<feature type="transmembrane region" description="Helical" evidence="2">
    <location>
        <begin position="87"/>
        <end position="108"/>
    </location>
</feature>
<accession>A0ABW0YQR0</accession>
<feature type="region of interest" description="Disordered" evidence="1">
    <location>
        <begin position="183"/>
        <end position="206"/>
    </location>
</feature>
<dbReference type="SUPFAM" id="SSF103473">
    <property type="entry name" value="MFS general substrate transporter"/>
    <property type="match status" value="1"/>
</dbReference>
<evidence type="ECO:0000313" key="4">
    <source>
        <dbReference type="EMBL" id="MFC5718886.1"/>
    </source>
</evidence>
<feature type="domain" description="DUF6542" evidence="3">
    <location>
        <begin position="61"/>
        <end position="173"/>
    </location>
</feature>
<evidence type="ECO:0000256" key="1">
    <source>
        <dbReference type="SAM" id="MobiDB-lite"/>
    </source>
</evidence>
<keyword evidence="5" id="KW-1185">Reference proteome</keyword>
<feature type="region of interest" description="Disordered" evidence="1">
    <location>
        <begin position="1"/>
        <end position="44"/>
    </location>
</feature>
<dbReference type="InterPro" id="IPR036259">
    <property type="entry name" value="MFS_trans_sf"/>
</dbReference>
<gene>
    <name evidence="4" type="ORF">ACFP1Z_01660</name>
</gene>
<dbReference type="Proteomes" id="UP001596083">
    <property type="component" value="Unassembled WGS sequence"/>
</dbReference>
<reference evidence="5" key="1">
    <citation type="journal article" date="2019" name="Int. J. Syst. Evol. Microbiol.">
        <title>The Global Catalogue of Microorganisms (GCM) 10K type strain sequencing project: providing services to taxonomists for standard genome sequencing and annotation.</title>
        <authorList>
            <consortium name="The Broad Institute Genomics Platform"/>
            <consortium name="The Broad Institute Genome Sequencing Center for Infectious Disease"/>
            <person name="Wu L."/>
            <person name="Ma J."/>
        </authorList>
    </citation>
    <scope>NUCLEOTIDE SEQUENCE [LARGE SCALE GENOMIC DNA]</scope>
    <source>
        <strain evidence="5">CGMCC 4.7304</strain>
    </source>
</reference>